<feature type="domain" description="Methyltransferase type 11" evidence="10">
    <location>
        <begin position="314"/>
        <end position="407"/>
    </location>
</feature>
<keyword evidence="5 9" id="KW-0808">Transferase</keyword>
<proteinExistence type="inferred from homology"/>
<keyword evidence="7 9" id="KW-0093">Biotin biosynthesis</keyword>
<dbReference type="UniPathway" id="UPA00078"/>
<dbReference type="KEGG" id="maga:Mag101_16240"/>
<sequence length="541" mass="58171">MGKIKSLALIHGWGGDSRCWQPLLEQWQSVAGTFNGTGPIVTVDLPGFGTRINEPWPQTETLLAELEAQLPEDCLLLGWSLGGMLAVQLAERSKRVGSNKVRALVTIGANGRFVASDGWPAAMPETVFTDFCRAQREAPAKNMQRFAGLQARGDSEMRGLLKTLKAEVPAAVPQSWSQALECLGSLDNRVLLAAPAVPTLHLFGEGDALVPVQAASALEVLGASCKVIPQSGHCPHRSRPAQVAQIIRDFVGNSLGDSTFGSASNSAAPLEKASVARAFGRAAASYDAAAHLQRAVCRELLSRAPEHRAPRRILDLGSGTGYGSELLRKRFPDAEIIALDIAPQMLQFARAHRPVSNAYVAADAEQLPLADGCIDLVFSSFALQWCYRLPQLFAEIRRVLAPAGDVLISTLLPGTLSELEASWAAVDDAVHVNRFLPESDWHSACVANHLQTTTAVEQRVLHFDDVKSLMRELKSIGAHNVNREAGKGLLSRAKLRKLTEAYENERTEVGLPATYEVLYLQLAHSAAAASALDTLDALAPG</sequence>
<feature type="domain" description="AB hydrolase-1" evidence="11">
    <location>
        <begin position="9"/>
        <end position="245"/>
    </location>
</feature>
<dbReference type="InterPro" id="IPR050602">
    <property type="entry name" value="Malonyl-ACP_OMT"/>
</dbReference>
<gene>
    <name evidence="9" type="primary">bioC</name>
    <name evidence="12" type="ORF">Mag101_16240</name>
</gene>
<evidence type="ECO:0000256" key="6">
    <source>
        <dbReference type="ARBA" id="ARBA00022691"/>
    </source>
</evidence>
<dbReference type="GO" id="GO:0102130">
    <property type="term" value="F:malonyl-CoA methyltransferase activity"/>
    <property type="evidence" value="ECO:0007669"/>
    <property type="project" value="UniProtKB-EC"/>
</dbReference>
<dbReference type="Proteomes" id="UP000188219">
    <property type="component" value="Chromosome"/>
</dbReference>
<comment type="catalytic activity">
    <reaction evidence="1 9">
        <text>malonyl-[ACP] + S-adenosyl-L-methionine = malonyl-[ACP] methyl ester + S-adenosyl-L-homocysteine</text>
        <dbReference type="Rhea" id="RHEA:17105"/>
        <dbReference type="Rhea" id="RHEA-COMP:9623"/>
        <dbReference type="Rhea" id="RHEA-COMP:9954"/>
        <dbReference type="ChEBI" id="CHEBI:57856"/>
        <dbReference type="ChEBI" id="CHEBI:59789"/>
        <dbReference type="ChEBI" id="CHEBI:78449"/>
        <dbReference type="ChEBI" id="CHEBI:78845"/>
        <dbReference type="EC" id="2.1.1.197"/>
    </reaction>
</comment>
<dbReference type="eggNOG" id="COG2226">
    <property type="taxonomic scope" value="Bacteria"/>
</dbReference>
<evidence type="ECO:0000256" key="2">
    <source>
        <dbReference type="ARBA" id="ARBA00004746"/>
    </source>
</evidence>
<dbReference type="AlphaFoldDB" id="A0A1Q2MA79"/>
<dbReference type="EC" id="2.1.1.197" evidence="3 9"/>
<dbReference type="NCBIfam" id="TIGR02072">
    <property type="entry name" value="BioC"/>
    <property type="match status" value="1"/>
</dbReference>
<dbReference type="Pfam" id="PF08241">
    <property type="entry name" value="Methyltransf_11"/>
    <property type="match status" value="1"/>
</dbReference>
<keyword evidence="6 9" id="KW-0949">S-adenosyl-L-methionine</keyword>
<reference evidence="12" key="1">
    <citation type="submission" date="2017-02" db="EMBL/GenBank/DDBJ databases">
        <title>Genome of Microbulbifer agarilyticus GP101.</title>
        <authorList>
            <person name="Jung J."/>
            <person name="Bae S.S."/>
            <person name="Baek K."/>
        </authorList>
    </citation>
    <scope>NUCLEOTIDE SEQUENCE [LARGE SCALE GENOMIC DNA]</scope>
    <source>
        <strain evidence="12">GP101</strain>
    </source>
</reference>
<dbReference type="STRING" id="260552.Mag101_16240"/>
<dbReference type="eggNOG" id="COG1073">
    <property type="taxonomic scope" value="Bacteria"/>
</dbReference>
<evidence type="ECO:0000313" key="13">
    <source>
        <dbReference type="Proteomes" id="UP000188219"/>
    </source>
</evidence>
<evidence type="ECO:0000256" key="9">
    <source>
        <dbReference type="HAMAP-Rule" id="MF_00835"/>
    </source>
</evidence>
<evidence type="ECO:0000256" key="8">
    <source>
        <dbReference type="ARBA" id="ARBA00025006"/>
    </source>
</evidence>
<comment type="similarity">
    <text evidence="9">Belongs to the methyltransferase superfamily.</text>
</comment>
<evidence type="ECO:0000259" key="11">
    <source>
        <dbReference type="Pfam" id="PF12697"/>
    </source>
</evidence>
<dbReference type="RefSeq" id="WP_077408398.1">
    <property type="nucleotide sequence ID" value="NZ_CP019650.1"/>
</dbReference>
<dbReference type="Gene3D" id="3.40.50.1820">
    <property type="entry name" value="alpha/beta hydrolase"/>
    <property type="match status" value="1"/>
</dbReference>
<comment type="function">
    <text evidence="8 9">Converts the free carboxyl group of a malonyl-thioester to its methyl ester by transfer of a methyl group from S-adenosyl-L-methionine (SAM). It allows to synthesize pimeloyl-ACP via the fatty acid synthetic pathway.</text>
</comment>
<name>A0A1Q2MA79_9GAMM</name>
<dbReference type="GO" id="GO:0032259">
    <property type="term" value="P:methylation"/>
    <property type="evidence" value="ECO:0007669"/>
    <property type="project" value="UniProtKB-KW"/>
</dbReference>
<dbReference type="InterPro" id="IPR029058">
    <property type="entry name" value="AB_hydrolase_fold"/>
</dbReference>
<evidence type="ECO:0000256" key="7">
    <source>
        <dbReference type="ARBA" id="ARBA00022756"/>
    </source>
</evidence>
<dbReference type="Gene3D" id="3.40.50.150">
    <property type="entry name" value="Vaccinia Virus protein VP39"/>
    <property type="match status" value="1"/>
</dbReference>
<accession>A0A1Q2MA79</accession>
<dbReference type="SUPFAM" id="SSF53335">
    <property type="entry name" value="S-adenosyl-L-methionine-dependent methyltransferases"/>
    <property type="match status" value="1"/>
</dbReference>
<dbReference type="InterPro" id="IPR000073">
    <property type="entry name" value="AB_hydrolase_1"/>
</dbReference>
<keyword evidence="4 9" id="KW-0489">Methyltransferase</keyword>
<dbReference type="InterPro" id="IPR011814">
    <property type="entry name" value="BioC"/>
</dbReference>
<dbReference type="EMBL" id="CP019650">
    <property type="protein sequence ID" value="AQQ69635.1"/>
    <property type="molecule type" value="Genomic_DNA"/>
</dbReference>
<dbReference type="InterPro" id="IPR013216">
    <property type="entry name" value="Methyltransf_11"/>
</dbReference>
<dbReference type="HAMAP" id="MF_00835">
    <property type="entry name" value="BioC"/>
    <property type="match status" value="1"/>
</dbReference>
<dbReference type="OrthoDB" id="9760689at2"/>
<evidence type="ECO:0000256" key="4">
    <source>
        <dbReference type="ARBA" id="ARBA00022603"/>
    </source>
</evidence>
<dbReference type="PANTHER" id="PTHR13090">
    <property type="entry name" value="ARGININE-HYDROXYLASE NDUFAF5, MITOCHONDRIAL"/>
    <property type="match status" value="1"/>
</dbReference>
<dbReference type="CDD" id="cd02440">
    <property type="entry name" value="AdoMet_MTases"/>
    <property type="match status" value="1"/>
</dbReference>
<organism evidence="12 13">
    <name type="scientific">Microbulbifer agarilyticus</name>
    <dbReference type="NCBI Taxonomy" id="260552"/>
    <lineage>
        <taxon>Bacteria</taxon>
        <taxon>Pseudomonadati</taxon>
        <taxon>Pseudomonadota</taxon>
        <taxon>Gammaproteobacteria</taxon>
        <taxon>Cellvibrionales</taxon>
        <taxon>Microbulbiferaceae</taxon>
        <taxon>Microbulbifer</taxon>
    </lineage>
</organism>
<evidence type="ECO:0000313" key="12">
    <source>
        <dbReference type="EMBL" id="AQQ69635.1"/>
    </source>
</evidence>
<evidence type="ECO:0000256" key="3">
    <source>
        <dbReference type="ARBA" id="ARBA00012327"/>
    </source>
</evidence>
<dbReference type="InterPro" id="IPR029063">
    <property type="entry name" value="SAM-dependent_MTases_sf"/>
</dbReference>
<evidence type="ECO:0000259" key="10">
    <source>
        <dbReference type="Pfam" id="PF08241"/>
    </source>
</evidence>
<keyword evidence="13" id="KW-1185">Reference proteome</keyword>
<dbReference type="Pfam" id="PF12697">
    <property type="entry name" value="Abhydrolase_6"/>
    <property type="match status" value="1"/>
</dbReference>
<protein>
    <recommendedName>
        <fullName evidence="3 9">Malonyl-[acyl-carrier protein] O-methyltransferase</fullName>
        <shortName evidence="9">Malonyl-ACP O-methyltransferase</shortName>
        <ecNumber evidence="3 9">2.1.1.197</ecNumber>
    </recommendedName>
    <alternativeName>
        <fullName evidence="9">Biotin synthesis protein BioC</fullName>
    </alternativeName>
</protein>
<evidence type="ECO:0000256" key="1">
    <source>
        <dbReference type="ARBA" id="ARBA00000852"/>
    </source>
</evidence>
<dbReference type="PANTHER" id="PTHR13090:SF1">
    <property type="entry name" value="ARGININE-HYDROXYLASE NDUFAF5, MITOCHONDRIAL"/>
    <property type="match status" value="1"/>
</dbReference>
<dbReference type="SUPFAM" id="SSF53474">
    <property type="entry name" value="alpha/beta-Hydrolases"/>
    <property type="match status" value="1"/>
</dbReference>
<comment type="pathway">
    <text evidence="2 9">Cofactor biosynthesis; biotin biosynthesis.</text>
</comment>
<evidence type="ECO:0000256" key="5">
    <source>
        <dbReference type="ARBA" id="ARBA00022679"/>
    </source>
</evidence>
<dbReference type="GO" id="GO:0010340">
    <property type="term" value="F:carboxyl-O-methyltransferase activity"/>
    <property type="evidence" value="ECO:0007669"/>
    <property type="project" value="UniProtKB-UniRule"/>
</dbReference>
<dbReference type="GO" id="GO:0008757">
    <property type="term" value="F:S-adenosylmethionine-dependent methyltransferase activity"/>
    <property type="evidence" value="ECO:0007669"/>
    <property type="project" value="InterPro"/>
</dbReference>
<dbReference type="GO" id="GO:0009102">
    <property type="term" value="P:biotin biosynthetic process"/>
    <property type="evidence" value="ECO:0007669"/>
    <property type="project" value="UniProtKB-UniRule"/>
</dbReference>